<evidence type="ECO:0000313" key="8">
    <source>
        <dbReference type="Proteomes" id="UP001221413"/>
    </source>
</evidence>
<evidence type="ECO:0000256" key="1">
    <source>
        <dbReference type="ARBA" id="ARBA00022723"/>
    </source>
</evidence>
<protein>
    <submittedName>
        <fullName evidence="7">Uncharacterized protein</fullName>
    </submittedName>
</protein>
<dbReference type="InterPro" id="IPR007051">
    <property type="entry name" value="CHORD_dom"/>
</dbReference>
<dbReference type="CDD" id="cd06466">
    <property type="entry name" value="p23_CS_SGT1_like"/>
    <property type="match status" value="1"/>
</dbReference>
<feature type="domain" description="CS" evidence="5">
    <location>
        <begin position="277"/>
        <end position="366"/>
    </location>
</feature>
<dbReference type="PANTHER" id="PTHR46983:SF3">
    <property type="entry name" value="CHPADIPLOID STATE MAINTENANCE PROTEIN CHPA"/>
    <property type="match status" value="1"/>
</dbReference>
<dbReference type="InterPro" id="IPR007052">
    <property type="entry name" value="CS_dom"/>
</dbReference>
<evidence type="ECO:0000259" key="5">
    <source>
        <dbReference type="PROSITE" id="PS51203"/>
    </source>
</evidence>
<dbReference type="Proteomes" id="UP001221413">
    <property type="component" value="Unassembled WGS sequence"/>
</dbReference>
<dbReference type="AlphaFoldDB" id="A0AAD6NGM3"/>
<dbReference type="Gene3D" id="4.10.1130.20">
    <property type="match status" value="2"/>
</dbReference>
<feature type="region of interest" description="Disordered" evidence="4">
    <location>
        <begin position="145"/>
        <end position="186"/>
    </location>
</feature>
<dbReference type="PANTHER" id="PTHR46983">
    <property type="entry name" value="CYSTEINE AND HISTIDINE-RICH DOMAIN-CONTAINING PROTEIN 1"/>
    <property type="match status" value="1"/>
</dbReference>
<dbReference type="PROSITE" id="PS51401">
    <property type="entry name" value="CHORD"/>
    <property type="match status" value="2"/>
</dbReference>
<evidence type="ECO:0000313" key="7">
    <source>
        <dbReference type="EMBL" id="KAJ6255878.1"/>
    </source>
</evidence>
<dbReference type="GO" id="GO:0046872">
    <property type="term" value="F:metal ion binding"/>
    <property type="evidence" value="ECO:0007669"/>
    <property type="project" value="UniProtKB-KW"/>
</dbReference>
<dbReference type="PROSITE" id="PS51203">
    <property type="entry name" value="CS"/>
    <property type="match status" value="1"/>
</dbReference>
<evidence type="ECO:0000256" key="4">
    <source>
        <dbReference type="SAM" id="MobiDB-lite"/>
    </source>
</evidence>
<keyword evidence="2" id="KW-0677">Repeat</keyword>
<dbReference type="InterPro" id="IPR008978">
    <property type="entry name" value="HSP20-like_chaperone"/>
</dbReference>
<comment type="caution">
    <text evidence="7">The sequence shown here is derived from an EMBL/GenBank/DDBJ whole genome shotgun (WGS) entry which is preliminary data.</text>
</comment>
<dbReference type="Gene3D" id="2.60.40.790">
    <property type="match status" value="1"/>
</dbReference>
<feature type="domain" description="CHORD" evidence="6">
    <location>
        <begin position="198"/>
        <end position="259"/>
    </location>
</feature>
<dbReference type="InterPro" id="IPR039790">
    <property type="entry name" value="CHRD1"/>
</dbReference>
<evidence type="ECO:0000256" key="3">
    <source>
        <dbReference type="ARBA" id="ARBA00022833"/>
    </source>
</evidence>
<proteinExistence type="predicted"/>
<evidence type="ECO:0000256" key="2">
    <source>
        <dbReference type="ARBA" id="ARBA00022737"/>
    </source>
</evidence>
<feature type="domain" description="CHORD" evidence="6">
    <location>
        <begin position="59"/>
        <end position="115"/>
    </location>
</feature>
<sequence>MIHCSLHRLFSFLKSPRSLSSNHIDIVYPLSIELSKYARIASFANQLFNSLATMSAQKCTHQGCGKTFTDPDEDCLYHPGPPLFHEGQKGWKCCKPRVLSFDDFLKIPPCTTGKHSTEKITTTAADYGSAASAAKSAAAAAGLPTSTISQDGKETFGTAPERVRVPVSDRPNPPPAPPKEPVIEEDELGVEVPAGAKCKRNGCQATYVSDAESRNAGSCVHHPGVAIFHEGSKGWSCCKRRVLEFSEFLKIGGCTQGNHCYVGTKKDEPEADADEELVTCRTDFYQTYTHLHVSVFLKKTEKDKSAITFKPSEIELDLRTADKKRHKATIPLYATITPDESTFTIMGTKVEMKLRKADGTSWPTLRSDEATGEIIQIGNAPRV</sequence>
<accession>A0AAD6NGM3</accession>
<reference evidence="7" key="1">
    <citation type="submission" date="2023-01" db="EMBL/GenBank/DDBJ databases">
        <title>The chitinases involved in constricting ring structure development in the nematode-trapping fungus Drechslerella dactyloides.</title>
        <authorList>
            <person name="Wang R."/>
            <person name="Zhang L."/>
            <person name="Tang P."/>
            <person name="Li S."/>
            <person name="Liang L."/>
        </authorList>
    </citation>
    <scope>NUCLEOTIDE SEQUENCE</scope>
    <source>
        <strain evidence="7">YMF1.00031</strain>
    </source>
</reference>
<organism evidence="7 8">
    <name type="scientific">Drechslerella dactyloides</name>
    <name type="common">Nematode-trapping fungus</name>
    <name type="synonym">Arthrobotrys dactyloides</name>
    <dbReference type="NCBI Taxonomy" id="74499"/>
    <lineage>
        <taxon>Eukaryota</taxon>
        <taxon>Fungi</taxon>
        <taxon>Dikarya</taxon>
        <taxon>Ascomycota</taxon>
        <taxon>Pezizomycotina</taxon>
        <taxon>Orbiliomycetes</taxon>
        <taxon>Orbiliales</taxon>
        <taxon>Orbiliaceae</taxon>
        <taxon>Drechslerella</taxon>
    </lineage>
</organism>
<keyword evidence="8" id="KW-1185">Reference proteome</keyword>
<name>A0AAD6NGM3_DREDA</name>
<dbReference type="EMBL" id="JAQGDS010000017">
    <property type="protein sequence ID" value="KAJ6255878.1"/>
    <property type="molecule type" value="Genomic_DNA"/>
</dbReference>
<dbReference type="SUPFAM" id="SSF49764">
    <property type="entry name" value="HSP20-like chaperones"/>
    <property type="match status" value="1"/>
</dbReference>
<dbReference type="Pfam" id="PF04968">
    <property type="entry name" value="CHORD"/>
    <property type="match status" value="2"/>
</dbReference>
<dbReference type="Pfam" id="PF04969">
    <property type="entry name" value="CS"/>
    <property type="match status" value="1"/>
</dbReference>
<keyword evidence="3" id="KW-0862">Zinc</keyword>
<gene>
    <name evidence="7" type="ORF">Dda_9337</name>
</gene>
<feature type="compositionally biased region" description="Pro residues" evidence="4">
    <location>
        <begin position="171"/>
        <end position="180"/>
    </location>
</feature>
<keyword evidence="1" id="KW-0479">Metal-binding</keyword>
<evidence type="ECO:0000259" key="6">
    <source>
        <dbReference type="PROSITE" id="PS51401"/>
    </source>
</evidence>